<dbReference type="OrthoDB" id="4068335at2759"/>
<organism evidence="2 3">
    <name type="scientific">Candida metapsilosis</name>
    <dbReference type="NCBI Taxonomy" id="273372"/>
    <lineage>
        <taxon>Eukaryota</taxon>
        <taxon>Fungi</taxon>
        <taxon>Dikarya</taxon>
        <taxon>Ascomycota</taxon>
        <taxon>Saccharomycotina</taxon>
        <taxon>Pichiomycetes</taxon>
        <taxon>Debaryomycetaceae</taxon>
        <taxon>Candida/Lodderomyces clade</taxon>
        <taxon>Candida</taxon>
    </lineage>
</organism>
<evidence type="ECO:0000313" key="3">
    <source>
        <dbReference type="Proteomes" id="UP000669133"/>
    </source>
</evidence>
<evidence type="ECO:0000313" key="2">
    <source>
        <dbReference type="EMBL" id="KAG5420091.1"/>
    </source>
</evidence>
<protein>
    <recommendedName>
        <fullName evidence="4">Rrn9 domain-containing protein</fullName>
    </recommendedName>
</protein>
<accession>A0A8H7ZJF9</accession>
<dbReference type="GeneID" id="93650600"/>
<feature type="compositionally biased region" description="Acidic residues" evidence="1">
    <location>
        <begin position="132"/>
        <end position="167"/>
    </location>
</feature>
<feature type="region of interest" description="Disordered" evidence="1">
    <location>
        <begin position="95"/>
        <end position="172"/>
    </location>
</feature>
<dbReference type="EMBL" id="JAEOAQ010000002">
    <property type="protein sequence ID" value="KAG5420091.1"/>
    <property type="molecule type" value="Genomic_DNA"/>
</dbReference>
<reference evidence="2 3" key="1">
    <citation type="submission" date="2020-12" db="EMBL/GenBank/DDBJ databases">
        <title>Effect of drift, selection, and recombination on the evolution of hybrid genomes in Candida yeast pathogens.</title>
        <authorList>
            <person name="Mixao V."/>
            <person name="Ksiezopolska E."/>
            <person name="Saus E."/>
            <person name="Boekhout T."/>
            <person name="Gacser A."/>
            <person name="Gabaldon T."/>
        </authorList>
    </citation>
    <scope>NUCLEOTIDE SEQUENCE [LARGE SCALE GENOMIC DNA]</scope>
    <source>
        <strain evidence="2 3">BP57</strain>
    </source>
</reference>
<dbReference type="Proteomes" id="UP000669133">
    <property type="component" value="Unassembled WGS sequence"/>
</dbReference>
<gene>
    <name evidence="2" type="ORF">I9W82_001971</name>
</gene>
<feature type="compositionally biased region" description="Basic and acidic residues" evidence="1">
    <location>
        <begin position="416"/>
        <end position="428"/>
    </location>
</feature>
<feature type="compositionally biased region" description="Basic and acidic residues" evidence="1">
    <location>
        <begin position="103"/>
        <end position="118"/>
    </location>
</feature>
<keyword evidence="3" id="KW-1185">Reference proteome</keyword>
<dbReference type="AlphaFoldDB" id="A0A8H7ZJF9"/>
<evidence type="ECO:0000256" key="1">
    <source>
        <dbReference type="SAM" id="MobiDB-lite"/>
    </source>
</evidence>
<evidence type="ECO:0008006" key="4">
    <source>
        <dbReference type="Google" id="ProtNLM"/>
    </source>
</evidence>
<comment type="caution">
    <text evidence="2">The sequence shown here is derived from an EMBL/GenBank/DDBJ whole genome shotgun (WGS) entry which is preliminary data.</text>
</comment>
<feature type="compositionally biased region" description="Acidic residues" evidence="1">
    <location>
        <begin position="398"/>
        <end position="415"/>
    </location>
</feature>
<feature type="region of interest" description="Disordered" evidence="1">
    <location>
        <begin position="395"/>
        <end position="428"/>
    </location>
</feature>
<name>A0A8H7ZJF9_9ASCO</name>
<dbReference type="RefSeq" id="XP_067549207.1">
    <property type="nucleotide sequence ID" value="XM_067690775.1"/>
</dbReference>
<proteinExistence type="predicted"/>
<sequence length="455" mass="53039">MSQRQERERILHSLEHDFINDLSQHLYSTFLLHRINPNFPLPRWANWPKQFDKVPVPSSKYEDDLIDAGAVQYEWDIDEDQLVFERDRAWQVDEMKNKRKTAKERSEVSNGDEGKETEKEVDEEIPSSLRDDSEDDSSDSGSSDADDDSSNSSDSEDSAESDDELNYNEDQLLDPHNKIVEVAYTERIPQAKTCLINALTSLLESNIRHKITALKQSGKIDASLIMTSESITSKNMVPYVGHLANRFNSMLDTMFDTFHRKDYPLNWQHVVMAGMINDRKRVGHGKFNSEMYERLLRKCEDVFLNVHNVYEFEEEDEEEEEADTRDVVTEDGGFNVVKYLESLREEYVGPGQKEYAVLANDYLREFNAGINFKSRLKQNMLNMMHEGVSRKRRRSEFTDEVEWEREGEGEEAEEVVAERTPTDSGDQHEFSNLNQRRHHLLQQQKELIDSYTINI</sequence>